<dbReference type="Gene3D" id="3.20.20.80">
    <property type="entry name" value="Glycosidases"/>
    <property type="match status" value="1"/>
</dbReference>
<evidence type="ECO:0000313" key="1">
    <source>
        <dbReference type="EMBL" id="MET6996461.1"/>
    </source>
</evidence>
<keyword evidence="2" id="KW-1185">Reference proteome</keyword>
<reference evidence="1 2" key="1">
    <citation type="submission" date="2024-06" db="EMBL/GenBank/DDBJ databases">
        <title>Chitinophaga defluvii sp. nov., isolated from municipal sewage.</title>
        <authorList>
            <person name="Zhang L."/>
        </authorList>
    </citation>
    <scope>NUCLEOTIDE SEQUENCE [LARGE SCALE GENOMIC DNA]</scope>
    <source>
        <strain evidence="1 2">H8</strain>
    </source>
</reference>
<dbReference type="EMBL" id="JBEXAC010000001">
    <property type="protein sequence ID" value="MET6996461.1"/>
    <property type="molecule type" value="Genomic_DNA"/>
</dbReference>
<organism evidence="1 2">
    <name type="scientific">Chitinophaga defluvii</name>
    <dbReference type="NCBI Taxonomy" id="3163343"/>
    <lineage>
        <taxon>Bacteria</taxon>
        <taxon>Pseudomonadati</taxon>
        <taxon>Bacteroidota</taxon>
        <taxon>Chitinophagia</taxon>
        <taxon>Chitinophagales</taxon>
        <taxon>Chitinophagaceae</taxon>
        <taxon>Chitinophaga</taxon>
    </lineage>
</organism>
<evidence type="ECO:0000313" key="2">
    <source>
        <dbReference type="Proteomes" id="UP001549749"/>
    </source>
</evidence>
<proteinExistence type="predicted"/>
<protein>
    <submittedName>
        <fullName evidence="1">Uncharacterized protein</fullName>
    </submittedName>
</protein>
<dbReference type="Proteomes" id="UP001549749">
    <property type="component" value="Unassembled WGS sequence"/>
</dbReference>
<comment type="caution">
    <text evidence="1">The sequence shown here is derived from an EMBL/GenBank/DDBJ whole genome shotgun (WGS) entry which is preliminary data.</text>
</comment>
<name>A0ABV2T0A4_9BACT</name>
<accession>A0ABV2T0A4</accession>
<sequence length="413" mass="46457">MTNCSKDVKKQEVPVIEDTVTVKPGAGMQIGIYVAPGLNYTKDEYYRTIMEANVDLIQDISLHIAPADKISMLKMAAKYGLKMFVADERVNGTDKQMADMVNDYQFLDATAGYYIRDEPVIADLERVATQYKRILTLDPDKVPHVNLLPNYATGALPNIDYEKEYVEKWIAMVGAGNLKYLSFDNYPFMEDGTLREAPYYKNLEIIRKAGLKYKIPTSAYLQSIGSSIGLRRPNANELRYSAYTNLAYGIKLPVWFTYWSPIGSSEKFTHAIVTPEGDKTDLYEPFRVVNLEMKQLGKVLIRLDAIAVYHTGKAIPDGMQLPPAGFVWKAADENAAMLITHFTDPESKREYIMVVNKSLSDNHTFTFNISNTVKTVKRISKVNGKEEGTSYTAGSQLADTFLPGEGKLYALYK</sequence>
<dbReference type="RefSeq" id="WP_354659103.1">
    <property type="nucleotide sequence ID" value="NZ_JBEXAC010000001.1"/>
</dbReference>
<gene>
    <name evidence="1" type="ORF">ABR189_03750</name>
</gene>